<gene>
    <name evidence="1" type="ORF">PENTCL1PPCAC_1083</name>
</gene>
<protein>
    <recommendedName>
        <fullName evidence="3">G protein-coupled receptor</fullName>
    </recommendedName>
</protein>
<organism evidence="1 2">
    <name type="scientific">Pristionchus entomophagus</name>
    <dbReference type="NCBI Taxonomy" id="358040"/>
    <lineage>
        <taxon>Eukaryota</taxon>
        <taxon>Metazoa</taxon>
        <taxon>Ecdysozoa</taxon>
        <taxon>Nematoda</taxon>
        <taxon>Chromadorea</taxon>
        <taxon>Rhabditida</taxon>
        <taxon>Rhabditina</taxon>
        <taxon>Diplogasteromorpha</taxon>
        <taxon>Diplogasteroidea</taxon>
        <taxon>Neodiplogasteridae</taxon>
        <taxon>Pristionchus</taxon>
    </lineage>
</organism>
<accession>A0AAV5SA19</accession>
<dbReference type="AlphaFoldDB" id="A0AAV5SA19"/>
<comment type="caution">
    <text evidence="1">The sequence shown here is derived from an EMBL/GenBank/DDBJ whole genome shotgun (WGS) entry which is preliminary data.</text>
</comment>
<keyword evidence="2" id="KW-1185">Reference proteome</keyword>
<name>A0AAV5SA19_9BILA</name>
<evidence type="ECO:0008006" key="3">
    <source>
        <dbReference type="Google" id="ProtNLM"/>
    </source>
</evidence>
<sequence length="75" mass="8117">MFLLGFFILITTSPAIIFQVILIKTLAPPLLLLATNQHIRQEITMRVIPKLTMSAASTSSGVSVTKAVHVKVTSP</sequence>
<feature type="non-terminal residue" evidence="1">
    <location>
        <position position="75"/>
    </location>
</feature>
<dbReference type="Proteomes" id="UP001432027">
    <property type="component" value="Unassembled WGS sequence"/>
</dbReference>
<reference evidence="1" key="1">
    <citation type="submission" date="2023-10" db="EMBL/GenBank/DDBJ databases">
        <title>Genome assembly of Pristionchus species.</title>
        <authorList>
            <person name="Yoshida K."/>
            <person name="Sommer R.J."/>
        </authorList>
    </citation>
    <scope>NUCLEOTIDE SEQUENCE</scope>
    <source>
        <strain evidence="1">RS0144</strain>
    </source>
</reference>
<dbReference type="EMBL" id="BTSX01000001">
    <property type="protein sequence ID" value="GMS78908.1"/>
    <property type="molecule type" value="Genomic_DNA"/>
</dbReference>
<proteinExistence type="predicted"/>
<evidence type="ECO:0000313" key="2">
    <source>
        <dbReference type="Proteomes" id="UP001432027"/>
    </source>
</evidence>
<evidence type="ECO:0000313" key="1">
    <source>
        <dbReference type="EMBL" id="GMS78908.1"/>
    </source>
</evidence>